<organism evidence="4 5">
    <name type="scientific">Enterococcus alishanensis</name>
    <dbReference type="NCBI Taxonomy" id="1303817"/>
    <lineage>
        <taxon>Bacteria</taxon>
        <taxon>Bacillati</taxon>
        <taxon>Bacillota</taxon>
        <taxon>Bacilli</taxon>
        <taxon>Lactobacillales</taxon>
        <taxon>Enterococcaceae</taxon>
        <taxon>Enterococcus</taxon>
    </lineage>
</organism>
<evidence type="ECO:0000256" key="1">
    <source>
        <dbReference type="ARBA" id="ARBA00022679"/>
    </source>
</evidence>
<reference evidence="4 5" key="1">
    <citation type="submission" date="2021-06" db="EMBL/GenBank/DDBJ databases">
        <title>Enterococcus alishanensis sp. nov., a novel lactic acid bacterium isolated from fresh coffee beans.</title>
        <authorList>
            <person name="Chen Y.-S."/>
        </authorList>
    </citation>
    <scope>NUCLEOTIDE SEQUENCE [LARGE SCALE GENOMIC DNA]</scope>
    <source>
        <strain evidence="4 5">ALS3</strain>
    </source>
</reference>
<dbReference type="PANTHER" id="PTHR46401">
    <property type="entry name" value="GLYCOSYLTRANSFERASE WBBK-RELATED"/>
    <property type="match status" value="1"/>
</dbReference>
<protein>
    <submittedName>
        <fullName evidence="4">Glycosyltransferase family 4 protein</fullName>
    </submittedName>
</protein>
<comment type="caution">
    <text evidence="4">The sequence shown here is derived from an EMBL/GenBank/DDBJ whole genome shotgun (WGS) entry which is preliminary data.</text>
</comment>
<evidence type="ECO:0000259" key="3">
    <source>
        <dbReference type="Pfam" id="PF13439"/>
    </source>
</evidence>
<dbReference type="EMBL" id="JAHUZB010000006">
    <property type="protein sequence ID" value="MBV7391907.1"/>
    <property type="molecule type" value="Genomic_DNA"/>
</dbReference>
<keyword evidence="5" id="KW-1185">Reference proteome</keyword>
<dbReference type="InterPro" id="IPR001296">
    <property type="entry name" value="Glyco_trans_1"/>
</dbReference>
<proteinExistence type="predicted"/>
<evidence type="ECO:0000313" key="5">
    <source>
        <dbReference type="Proteomes" id="UP000774130"/>
    </source>
</evidence>
<evidence type="ECO:0000313" key="4">
    <source>
        <dbReference type="EMBL" id="MBV7391907.1"/>
    </source>
</evidence>
<dbReference type="CDD" id="cd03801">
    <property type="entry name" value="GT4_PimA-like"/>
    <property type="match status" value="1"/>
</dbReference>
<dbReference type="PANTHER" id="PTHR46401:SF2">
    <property type="entry name" value="GLYCOSYLTRANSFERASE WBBK-RELATED"/>
    <property type="match status" value="1"/>
</dbReference>
<keyword evidence="1" id="KW-0808">Transferase</keyword>
<feature type="domain" description="Glycosyltransferase subfamily 4-like N-terminal" evidence="3">
    <location>
        <begin position="94"/>
        <end position="196"/>
    </location>
</feature>
<dbReference type="RefSeq" id="WP_218327114.1">
    <property type="nucleotide sequence ID" value="NZ_JAHUZB010000006.1"/>
</dbReference>
<evidence type="ECO:0000259" key="2">
    <source>
        <dbReference type="Pfam" id="PF00534"/>
    </source>
</evidence>
<feature type="domain" description="Glycosyl transferase family 1" evidence="2">
    <location>
        <begin position="205"/>
        <end position="326"/>
    </location>
</feature>
<sequence>MKILHVQAQLPAKTGSGVYFSNLIKGLKKYDQACVYGTFGDFSYDLIPQEKQYTVKFPNQDLAFSLPGMSDIMPYESTIYGEMTEEMIAAWQKAFRKIVKQAVAEFQPDVIFCHHLWFLTSLVRAEFPELPIFAFCHGTDIRQARQHPHLLERYVTNLDQLDRVFALSHLQIQDIQTVYQIPKDKITVLGGGFDPEIFYPVEKTHKETIDLIYAGKISAAKGTFALAQAFEKISQQHSEVHLHLIGHAAEDAQEHLAPYIGNPQLHLYNVANQKLLADEFRKGDIFVLPSFFEGLGLVAIEALACDLRVVVTEIPALQEQLGKTVNDSGIISYVPLPRMHNQDEPVAEDLPQFYQALGAALEQQILAVKENKKIPTEIATEILKSSWPQLISKVEEYLLF</sequence>
<dbReference type="InterPro" id="IPR028098">
    <property type="entry name" value="Glyco_trans_4-like_N"/>
</dbReference>
<dbReference type="Pfam" id="PF13439">
    <property type="entry name" value="Glyco_transf_4"/>
    <property type="match status" value="1"/>
</dbReference>
<gene>
    <name evidence="4" type="ORF">KUA55_14560</name>
</gene>
<dbReference type="Proteomes" id="UP000774130">
    <property type="component" value="Unassembled WGS sequence"/>
</dbReference>
<dbReference type="Pfam" id="PF00534">
    <property type="entry name" value="Glycos_transf_1"/>
    <property type="match status" value="1"/>
</dbReference>
<accession>A0ABS6TG26</accession>
<name>A0ABS6TG26_9ENTE</name>